<comment type="caution">
    <text evidence="1">The sequence shown here is derived from an EMBL/GenBank/DDBJ whole genome shotgun (WGS) entry which is preliminary data.</text>
</comment>
<evidence type="ECO:0000313" key="2">
    <source>
        <dbReference type="Proteomes" id="UP000198211"/>
    </source>
</evidence>
<name>A0A225W4X2_9STRA</name>
<dbReference type="Proteomes" id="UP000198211">
    <property type="component" value="Unassembled WGS sequence"/>
</dbReference>
<accession>A0A225W4X2</accession>
<protein>
    <recommendedName>
        <fullName evidence="3">Bzip transcription factor</fullName>
    </recommendedName>
</protein>
<keyword evidence="2" id="KW-1185">Reference proteome</keyword>
<reference evidence="2" key="1">
    <citation type="submission" date="2017-03" db="EMBL/GenBank/DDBJ databases">
        <title>Phytopthora megakarya and P. palmivora, two closely related causual agents of cacao black pod achieved similar genome size and gene model numbers by different mechanisms.</title>
        <authorList>
            <person name="Ali S."/>
            <person name="Shao J."/>
            <person name="Larry D.J."/>
            <person name="Kronmiller B."/>
            <person name="Shen D."/>
            <person name="Strem M.D."/>
            <person name="Melnick R.L."/>
            <person name="Guiltinan M.J."/>
            <person name="Tyler B.M."/>
            <person name="Meinhardt L.W."/>
            <person name="Bailey B.A."/>
        </authorList>
    </citation>
    <scope>NUCLEOTIDE SEQUENCE [LARGE SCALE GENOMIC DNA]</scope>
    <source>
        <strain evidence="2">zdho120</strain>
    </source>
</reference>
<sequence>MNQRRYRKNQIHKLAGLNEDIRVLREEIDMFHVRRSNRSRTIVIKPTLWGVVGEYFRLFRCGVNPSLSTMSTTRSRQTLQMQYPVEVAHQFSFLQTVMMPRVICGGQRIGVEAHLKEWKTISRTYPDFNMKLVHLGEGPSGDLVATSKAIFTFTEETLCNAFPHLIDNGNKNPIVAKLLGRRLEVDGVTRFTWDETMGRVTKLSFQVDLISPILQVLGSLDLIAIMFNNAFVTPEGHVVVE</sequence>
<organism evidence="1 2">
    <name type="scientific">Phytophthora megakarya</name>
    <dbReference type="NCBI Taxonomy" id="4795"/>
    <lineage>
        <taxon>Eukaryota</taxon>
        <taxon>Sar</taxon>
        <taxon>Stramenopiles</taxon>
        <taxon>Oomycota</taxon>
        <taxon>Peronosporomycetes</taxon>
        <taxon>Peronosporales</taxon>
        <taxon>Peronosporaceae</taxon>
        <taxon>Phytophthora</taxon>
    </lineage>
</organism>
<dbReference type="AlphaFoldDB" id="A0A225W4X2"/>
<evidence type="ECO:0008006" key="3">
    <source>
        <dbReference type="Google" id="ProtNLM"/>
    </source>
</evidence>
<gene>
    <name evidence="1" type="ORF">PHMEG_00014814</name>
</gene>
<dbReference type="EMBL" id="NBNE01001949">
    <property type="protein sequence ID" value="OWZ12077.1"/>
    <property type="molecule type" value="Genomic_DNA"/>
</dbReference>
<dbReference type="OrthoDB" id="118383at2759"/>
<proteinExistence type="predicted"/>
<evidence type="ECO:0000313" key="1">
    <source>
        <dbReference type="EMBL" id="OWZ12077.1"/>
    </source>
</evidence>